<dbReference type="InterPro" id="IPR011864">
    <property type="entry name" value="Phosphate_PstC"/>
</dbReference>
<evidence type="ECO:0000256" key="11">
    <source>
        <dbReference type="SAM" id="MobiDB-lite"/>
    </source>
</evidence>
<feature type="transmembrane region" description="Helical" evidence="12">
    <location>
        <begin position="522"/>
        <end position="543"/>
    </location>
</feature>
<keyword evidence="9 12" id="KW-1133">Transmembrane helix</keyword>
<dbReference type="PROSITE" id="PS50928">
    <property type="entry name" value="ABC_TM1"/>
    <property type="match status" value="2"/>
</dbReference>
<feature type="transmembrane region" description="Helical" evidence="12">
    <location>
        <begin position="218"/>
        <end position="240"/>
    </location>
</feature>
<feature type="transmembrane region" description="Helical" evidence="12">
    <location>
        <begin position="472"/>
        <end position="490"/>
    </location>
</feature>
<accession>A0A5C1A243</accession>
<dbReference type="GO" id="GO:0005315">
    <property type="term" value="F:phosphate transmembrane transporter activity"/>
    <property type="evidence" value="ECO:0007669"/>
    <property type="project" value="InterPro"/>
</dbReference>
<evidence type="ECO:0000256" key="7">
    <source>
        <dbReference type="ARBA" id="ARBA00022592"/>
    </source>
</evidence>
<dbReference type="KEGG" id="lrs:PX52LOC_00032"/>
<feature type="domain" description="ABC transmembrane type-1" evidence="13">
    <location>
        <begin position="78"/>
        <end position="297"/>
    </location>
</feature>
<dbReference type="PANTHER" id="PTHR30425:SF1">
    <property type="entry name" value="PHOSPHATE TRANSPORT SYSTEM PERMEASE PROTEIN PSTC"/>
    <property type="match status" value="1"/>
</dbReference>
<evidence type="ECO:0000313" key="14">
    <source>
        <dbReference type="EMBL" id="QEL13179.1"/>
    </source>
</evidence>
<keyword evidence="15" id="KW-1185">Reference proteome</keyword>
<reference evidence="15" key="1">
    <citation type="submission" date="2019-08" db="EMBL/GenBank/DDBJ databases">
        <title>Limnoglobus roseus gen. nov., sp. nov., a novel freshwater planctomycete with a giant genome from the family Gemmataceae.</title>
        <authorList>
            <person name="Kulichevskaya I.S."/>
            <person name="Naumoff D.G."/>
            <person name="Miroshnikov K."/>
            <person name="Ivanova A."/>
            <person name="Philippov D.A."/>
            <person name="Hakobyan A."/>
            <person name="Rijpstra I.C."/>
            <person name="Sinninghe Damste J.S."/>
            <person name="Liesack W."/>
            <person name="Dedysh S.N."/>
        </authorList>
    </citation>
    <scope>NUCLEOTIDE SEQUENCE [LARGE SCALE GENOMIC DNA]</scope>
    <source>
        <strain evidence="15">PX52</strain>
    </source>
</reference>
<feature type="domain" description="ABC transmembrane type-1" evidence="13">
    <location>
        <begin position="400"/>
        <end position="608"/>
    </location>
</feature>
<feature type="transmembrane region" description="Helical" evidence="12">
    <location>
        <begin position="355"/>
        <end position="376"/>
    </location>
</feature>
<feature type="region of interest" description="Disordered" evidence="11">
    <location>
        <begin position="314"/>
        <end position="333"/>
    </location>
</feature>
<dbReference type="InterPro" id="IPR051124">
    <property type="entry name" value="Phosphate_Transport_Permease"/>
</dbReference>
<evidence type="ECO:0000256" key="9">
    <source>
        <dbReference type="ARBA" id="ARBA00022989"/>
    </source>
</evidence>
<evidence type="ECO:0000256" key="2">
    <source>
        <dbReference type="ARBA" id="ARBA00007069"/>
    </source>
</evidence>
<feature type="transmembrane region" description="Helical" evidence="12">
    <location>
        <begin position="155"/>
        <end position="176"/>
    </location>
</feature>
<dbReference type="InterPro" id="IPR035906">
    <property type="entry name" value="MetI-like_sf"/>
</dbReference>
<evidence type="ECO:0000256" key="5">
    <source>
        <dbReference type="ARBA" id="ARBA00022448"/>
    </source>
</evidence>
<dbReference type="SUPFAM" id="SSF161098">
    <property type="entry name" value="MetI-like"/>
    <property type="match status" value="2"/>
</dbReference>
<dbReference type="InterPro" id="IPR000515">
    <property type="entry name" value="MetI-like"/>
</dbReference>
<feature type="transmembrane region" description="Helical" evidence="12">
    <location>
        <begin position="437"/>
        <end position="460"/>
    </location>
</feature>
<keyword evidence="6" id="KW-1003">Cell membrane</keyword>
<dbReference type="CDD" id="cd06261">
    <property type="entry name" value="TM_PBP2"/>
    <property type="match status" value="2"/>
</dbReference>
<keyword evidence="8 12" id="KW-0812">Transmembrane</keyword>
<comment type="subcellular location">
    <subcellularLocation>
        <location evidence="1">Cell membrane</location>
        <topology evidence="1">Multi-pass membrane protein</topology>
    </subcellularLocation>
</comment>
<name>A0A5C1A243_9BACT</name>
<evidence type="ECO:0000256" key="8">
    <source>
        <dbReference type="ARBA" id="ARBA00022692"/>
    </source>
</evidence>
<evidence type="ECO:0000256" key="1">
    <source>
        <dbReference type="ARBA" id="ARBA00004651"/>
    </source>
</evidence>
<organism evidence="14 15">
    <name type="scientific">Limnoglobus roseus</name>
    <dbReference type="NCBI Taxonomy" id="2598579"/>
    <lineage>
        <taxon>Bacteria</taxon>
        <taxon>Pseudomonadati</taxon>
        <taxon>Planctomycetota</taxon>
        <taxon>Planctomycetia</taxon>
        <taxon>Gemmatales</taxon>
        <taxon>Gemmataceae</taxon>
        <taxon>Limnoglobus</taxon>
    </lineage>
</organism>
<dbReference type="OrthoDB" id="9807065at2"/>
<dbReference type="GO" id="GO:0005886">
    <property type="term" value="C:plasma membrane"/>
    <property type="evidence" value="ECO:0007669"/>
    <property type="project" value="UniProtKB-SubCell"/>
</dbReference>
<feature type="transmembrane region" description="Helical" evidence="12">
    <location>
        <begin position="115"/>
        <end position="135"/>
    </location>
</feature>
<comment type="similarity">
    <text evidence="2">Belongs to the binding-protein-dependent transport system permease family. CysTW subfamily.</text>
</comment>
<dbReference type="NCBIfam" id="TIGR02138">
    <property type="entry name" value="phosphate_pstC"/>
    <property type="match status" value="1"/>
</dbReference>
<evidence type="ECO:0000313" key="15">
    <source>
        <dbReference type="Proteomes" id="UP000324974"/>
    </source>
</evidence>
<evidence type="ECO:0000256" key="12">
    <source>
        <dbReference type="SAM" id="Phobius"/>
    </source>
</evidence>
<dbReference type="Gene3D" id="1.10.3720.10">
    <property type="entry name" value="MetI-like"/>
    <property type="match status" value="2"/>
</dbReference>
<evidence type="ECO:0000256" key="4">
    <source>
        <dbReference type="ARBA" id="ARBA00016867"/>
    </source>
</evidence>
<dbReference type="InterPro" id="IPR005672">
    <property type="entry name" value="Phosphate_PstA"/>
</dbReference>
<dbReference type="EMBL" id="CP042425">
    <property type="protein sequence ID" value="QEL13179.1"/>
    <property type="molecule type" value="Genomic_DNA"/>
</dbReference>
<dbReference type="NCBIfam" id="TIGR00974">
    <property type="entry name" value="3a0107s02c"/>
    <property type="match status" value="1"/>
</dbReference>
<protein>
    <recommendedName>
        <fullName evidence="3">Phosphate transport system permease protein PstA</fullName>
    </recommendedName>
    <alternativeName>
        <fullName evidence="4">Phosphate transport system permease protein PstC</fullName>
    </alternativeName>
</protein>
<dbReference type="AlphaFoldDB" id="A0A5C1A243"/>
<evidence type="ECO:0000256" key="6">
    <source>
        <dbReference type="ARBA" id="ARBA00022475"/>
    </source>
</evidence>
<keyword evidence="5" id="KW-0813">Transport</keyword>
<dbReference type="Proteomes" id="UP000324974">
    <property type="component" value="Chromosome"/>
</dbReference>
<keyword evidence="7" id="KW-0592">Phosphate transport</keyword>
<feature type="transmembrane region" description="Helical" evidence="12">
    <location>
        <begin position="278"/>
        <end position="301"/>
    </location>
</feature>
<evidence type="ECO:0000259" key="13">
    <source>
        <dbReference type="PROSITE" id="PS50928"/>
    </source>
</evidence>
<feature type="transmembrane region" description="Helical" evidence="12">
    <location>
        <begin position="20"/>
        <end position="45"/>
    </location>
</feature>
<dbReference type="PANTHER" id="PTHR30425">
    <property type="entry name" value="PHOSPHATE TRANSPORT SYSTEM PERMEASE PROTEIN PST"/>
    <property type="match status" value="1"/>
</dbReference>
<keyword evidence="10 12" id="KW-0472">Membrane</keyword>
<proteinExistence type="inferred from homology"/>
<evidence type="ECO:0000256" key="3">
    <source>
        <dbReference type="ARBA" id="ARBA00016864"/>
    </source>
</evidence>
<feature type="transmembrane region" description="Helical" evidence="12">
    <location>
        <begin position="76"/>
        <end position="103"/>
    </location>
</feature>
<evidence type="ECO:0000256" key="10">
    <source>
        <dbReference type="ARBA" id="ARBA00023136"/>
    </source>
</evidence>
<feature type="transmembrane region" description="Helical" evidence="12">
    <location>
        <begin position="589"/>
        <end position="607"/>
    </location>
</feature>
<feature type="transmembrane region" description="Helical" evidence="12">
    <location>
        <begin position="396"/>
        <end position="425"/>
    </location>
</feature>
<dbReference type="GO" id="GO:0035435">
    <property type="term" value="P:phosphate ion transmembrane transport"/>
    <property type="evidence" value="ECO:0007669"/>
    <property type="project" value="InterPro"/>
</dbReference>
<dbReference type="RefSeq" id="WP_149108167.1">
    <property type="nucleotide sequence ID" value="NZ_CP042425.1"/>
</dbReference>
<dbReference type="Pfam" id="PF00528">
    <property type="entry name" value="BPD_transp_1"/>
    <property type="match status" value="2"/>
</dbReference>
<sequence length="619" mass="65633">MPTPPPPSTLRSATRVGDALFRLLCQAAGLFVVFLAVSLVGVLLWQARAFLFGANATDLVTSSNWNPGRGHYGGLVFLYGTLATSLIAMIVAVPLGVGAAAYLSEIATGRLRSICAFLLELLAAIPSVVYGFWGIEFLARHGTRPLFDLLGLHNAAAGQGILAAGLVLAVMVLPYITAVSFDVCRAVPPSQREGALALGATRWQTIWRVVLPYARPGIIAACFLALGRAVGETMAVTMVIGNAQDVQFSPAGTGDAIPSAIAKMLPETAYSDAMKRGALISLGLLLLVITLVTNVSARLLIRWLTKPQAAAPRNAEDVEVSQDSGRLPMPTPLSPEKAAAARRRVLLVDAVMRRVLALCQLVTVIPLFLILGYITYQGAAGVDWAFFTREPDGGGLGHAIAGSLLLVSLATMFAVPVGVFAAVLLSEYRTNRIVPTVRFIAELLGGVPSIVIGVFAYAVLVSPLWSSRPWGYSAWAGAFSLGVMMLPVVIRASEEAMRLVPNGLREASYALGATRWQTVVRVIIPAALPAIITGVLLAVGRIAGETAPLLLTAYGSNYWPRSPGEPTPFLPYYIFNYSKQPDGSDEIRLAWAAAFVLLALVMLLNVVTRLAAGKRLVAA</sequence>
<gene>
    <name evidence="14" type="ORF">PX52LOC_00032</name>
</gene>